<keyword evidence="9 10" id="KW-0472">Membrane</keyword>
<reference evidence="11 12" key="1">
    <citation type="submission" date="2022-01" db="EMBL/GenBank/DDBJ databases">
        <title>Desulfofustis limnae sp. nov., a novel mesophilic sulfate-reducing bacterium isolated from marsh soil.</title>
        <authorList>
            <person name="Watanabe M."/>
            <person name="Takahashi A."/>
            <person name="Kojima H."/>
            <person name="Fukui M."/>
        </authorList>
    </citation>
    <scope>NUCLEOTIDE SEQUENCE [LARGE SCALE GENOMIC DNA]</scope>
    <source>
        <strain evidence="11 12">PPLL</strain>
    </source>
</reference>
<protein>
    <recommendedName>
        <fullName evidence="13">Cysteine biosynthesis protein</fullName>
    </recommendedName>
</protein>
<evidence type="ECO:0000256" key="5">
    <source>
        <dbReference type="ARBA" id="ARBA00022605"/>
    </source>
</evidence>
<evidence type="ECO:0000313" key="11">
    <source>
        <dbReference type="EMBL" id="BDD89103.1"/>
    </source>
</evidence>
<dbReference type="InterPro" id="IPR059112">
    <property type="entry name" value="CysZ/EI24"/>
</dbReference>
<dbReference type="RefSeq" id="WP_284152428.1">
    <property type="nucleotide sequence ID" value="NZ_AP025516.1"/>
</dbReference>
<gene>
    <name evidence="11" type="ORF">DPPLL_34680</name>
</gene>
<evidence type="ECO:0000256" key="2">
    <source>
        <dbReference type="ARBA" id="ARBA00022448"/>
    </source>
</evidence>
<evidence type="ECO:0000256" key="7">
    <source>
        <dbReference type="ARBA" id="ARBA00022989"/>
    </source>
</evidence>
<dbReference type="Pfam" id="PF07264">
    <property type="entry name" value="EI24"/>
    <property type="match status" value="1"/>
</dbReference>
<keyword evidence="4" id="KW-0997">Cell inner membrane</keyword>
<evidence type="ECO:0000313" key="12">
    <source>
        <dbReference type="Proteomes" id="UP000830055"/>
    </source>
</evidence>
<keyword evidence="2" id="KW-0813">Transport</keyword>
<sequence length="263" mass="29502">MKPSAPHERPGSSNDWIPLVKSFSFLLSKPRLLTWSAGLTVSTILLTWMGFSLSTGLLDSLTTTFLGEAPVRESWLDWLTYSGWFIVKALFLIVSRVISFFIAFLVAYSLCSPFYAILSSAAEKLFLGNAFVDDEGFTLKTMLIDLWEGLKIASCGILVTIFALFLGFIPIFGQLSVIFLYTLYSTLMFIDYPASRRRWSLGAKLSWLRSHLRASIRIGVLPAFVGMIPFFNIFFMALLFPLLTVHATLNFVAVEHRAPPDQA</sequence>
<evidence type="ECO:0000256" key="10">
    <source>
        <dbReference type="SAM" id="Phobius"/>
    </source>
</evidence>
<name>A0ABN6M8A8_9BACT</name>
<dbReference type="InterPro" id="IPR050480">
    <property type="entry name" value="CysZ-like"/>
</dbReference>
<keyword evidence="3" id="KW-1003">Cell membrane</keyword>
<comment type="subcellular location">
    <subcellularLocation>
        <location evidence="1">Membrane</location>
        <topology evidence="1">Multi-pass membrane protein</topology>
    </subcellularLocation>
</comment>
<evidence type="ECO:0000256" key="1">
    <source>
        <dbReference type="ARBA" id="ARBA00004141"/>
    </source>
</evidence>
<dbReference type="Proteomes" id="UP000830055">
    <property type="component" value="Chromosome"/>
</dbReference>
<feature type="transmembrane region" description="Helical" evidence="10">
    <location>
        <begin position="216"/>
        <end position="240"/>
    </location>
</feature>
<keyword evidence="5" id="KW-0028">Amino-acid biosynthesis</keyword>
<evidence type="ECO:0000256" key="6">
    <source>
        <dbReference type="ARBA" id="ARBA00022692"/>
    </source>
</evidence>
<dbReference type="PANTHER" id="PTHR37468">
    <property type="entry name" value="SULFATE TRANSPORTER CYSZ"/>
    <property type="match status" value="1"/>
</dbReference>
<keyword evidence="8" id="KW-0764">Sulfate transport</keyword>
<feature type="transmembrane region" description="Helical" evidence="10">
    <location>
        <begin position="150"/>
        <end position="172"/>
    </location>
</feature>
<organism evidence="11 12">
    <name type="scientific">Desulfofustis limnaeus</name>
    <dbReference type="NCBI Taxonomy" id="2740163"/>
    <lineage>
        <taxon>Bacteria</taxon>
        <taxon>Pseudomonadati</taxon>
        <taxon>Thermodesulfobacteriota</taxon>
        <taxon>Desulfobulbia</taxon>
        <taxon>Desulfobulbales</taxon>
        <taxon>Desulfocapsaceae</taxon>
        <taxon>Desulfofustis</taxon>
    </lineage>
</organism>
<keyword evidence="7 10" id="KW-1133">Transmembrane helix</keyword>
<dbReference type="PANTHER" id="PTHR37468:SF1">
    <property type="entry name" value="SULFATE TRANSPORTER CYSZ"/>
    <property type="match status" value="1"/>
</dbReference>
<proteinExistence type="predicted"/>
<keyword evidence="12" id="KW-1185">Reference proteome</keyword>
<keyword evidence="6 10" id="KW-0812">Transmembrane</keyword>
<dbReference type="EMBL" id="AP025516">
    <property type="protein sequence ID" value="BDD89103.1"/>
    <property type="molecule type" value="Genomic_DNA"/>
</dbReference>
<evidence type="ECO:0000256" key="4">
    <source>
        <dbReference type="ARBA" id="ARBA00022519"/>
    </source>
</evidence>
<evidence type="ECO:0000256" key="3">
    <source>
        <dbReference type="ARBA" id="ARBA00022475"/>
    </source>
</evidence>
<accession>A0ABN6M8A8</accession>
<evidence type="ECO:0000256" key="9">
    <source>
        <dbReference type="ARBA" id="ARBA00023136"/>
    </source>
</evidence>
<evidence type="ECO:0008006" key="13">
    <source>
        <dbReference type="Google" id="ProtNLM"/>
    </source>
</evidence>
<evidence type="ECO:0000256" key="8">
    <source>
        <dbReference type="ARBA" id="ARBA00023032"/>
    </source>
</evidence>
<feature type="transmembrane region" description="Helical" evidence="10">
    <location>
        <begin position="32"/>
        <end position="51"/>
    </location>
</feature>